<feature type="compositionally biased region" description="Low complexity" evidence="1">
    <location>
        <begin position="31"/>
        <end position="45"/>
    </location>
</feature>
<dbReference type="Proteomes" id="UP000233837">
    <property type="component" value="Unassembled WGS sequence"/>
</dbReference>
<protein>
    <submittedName>
        <fullName evidence="2">Uncharacterized protein</fullName>
    </submittedName>
</protein>
<feature type="region of interest" description="Disordered" evidence="1">
    <location>
        <begin position="22"/>
        <end position="45"/>
    </location>
</feature>
<name>A0A2I0VRQ9_9ASPA</name>
<evidence type="ECO:0000313" key="3">
    <source>
        <dbReference type="Proteomes" id="UP000233837"/>
    </source>
</evidence>
<dbReference type="AlphaFoldDB" id="A0A2I0VRQ9"/>
<gene>
    <name evidence="2" type="ORF">MA16_Dca025222</name>
</gene>
<organism evidence="2 3">
    <name type="scientific">Dendrobium catenatum</name>
    <dbReference type="NCBI Taxonomy" id="906689"/>
    <lineage>
        <taxon>Eukaryota</taxon>
        <taxon>Viridiplantae</taxon>
        <taxon>Streptophyta</taxon>
        <taxon>Embryophyta</taxon>
        <taxon>Tracheophyta</taxon>
        <taxon>Spermatophyta</taxon>
        <taxon>Magnoliopsida</taxon>
        <taxon>Liliopsida</taxon>
        <taxon>Asparagales</taxon>
        <taxon>Orchidaceae</taxon>
        <taxon>Epidendroideae</taxon>
        <taxon>Malaxideae</taxon>
        <taxon>Dendrobiinae</taxon>
        <taxon>Dendrobium</taxon>
    </lineage>
</organism>
<accession>A0A2I0VRQ9</accession>
<keyword evidence="3" id="KW-1185">Reference proteome</keyword>
<evidence type="ECO:0000256" key="1">
    <source>
        <dbReference type="SAM" id="MobiDB-lite"/>
    </source>
</evidence>
<proteinExistence type="predicted"/>
<sequence length="91" mass="9455">MFAAPTRPPCCAAPTKLPSATAATAGSTVQPSLPANTPASPSSPTLKHTLSAIFVRSAKLVYFNKLYKVSLWCFCDWCGIGKAGDCVLHGG</sequence>
<reference evidence="2 3" key="2">
    <citation type="journal article" date="2017" name="Nature">
        <title>The Apostasia genome and the evolution of orchids.</title>
        <authorList>
            <person name="Zhang G.Q."/>
            <person name="Liu K.W."/>
            <person name="Li Z."/>
            <person name="Lohaus R."/>
            <person name="Hsiao Y.Y."/>
            <person name="Niu S.C."/>
            <person name="Wang J.Y."/>
            <person name="Lin Y.C."/>
            <person name="Xu Q."/>
            <person name="Chen L.J."/>
            <person name="Yoshida K."/>
            <person name="Fujiwara S."/>
            <person name="Wang Z.W."/>
            <person name="Zhang Y.Q."/>
            <person name="Mitsuda N."/>
            <person name="Wang M."/>
            <person name="Liu G.H."/>
            <person name="Pecoraro L."/>
            <person name="Huang H.X."/>
            <person name="Xiao X.J."/>
            <person name="Lin M."/>
            <person name="Wu X.Y."/>
            <person name="Wu W.L."/>
            <person name="Chen Y.Y."/>
            <person name="Chang S.B."/>
            <person name="Sakamoto S."/>
            <person name="Ohme-Takagi M."/>
            <person name="Yagi M."/>
            <person name="Zeng S.J."/>
            <person name="Shen C.Y."/>
            <person name="Yeh C.M."/>
            <person name="Luo Y.B."/>
            <person name="Tsai W.C."/>
            <person name="Van de Peer Y."/>
            <person name="Liu Z.J."/>
        </authorList>
    </citation>
    <scope>NUCLEOTIDE SEQUENCE [LARGE SCALE GENOMIC DNA]</scope>
    <source>
        <tissue evidence="2">The whole plant</tissue>
    </source>
</reference>
<evidence type="ECO:0000313" key="2">
    <source>
        <dbReference type="EMBL" id="PKU66091.1"/>
    </source>
</evidence>
<reference evidence="2 3" key="1">
    <citation type="journal article" date="2016" name="Sci. Rep.">
        <title>The Dendrobium catenatum Lindl. genome sequence provides insights into polysaccharide synthase, floral development and adaptive evolution.</title>
        <authorList>
            <person name="Zhang G.Q."/>
            <person name="Xu Q."/>
            <person name="Bian C."/>
            <person name="Tsai W.C."/>
            <person name="Yeh C.M."/>
            <person name="Liu K.W."/>
            <person name="Yoshida K."/>
            <person name="Zhang L.S."/>
            <person name="Chang S.B."/>
            <person name="Chen F."/>
            <person name="Shi Y."/>
            <person name="Su Y.Y."/>
            <person name="Zhang Y.Q."/>
            <person name="Chen L.J."/>
            <person name="Yin Y."/>
            <person name="Lin M."/>
            <person name="Huang H."/>
            <person name="Deng H."/>
            <person name="Wang Z.W."/>
            <person name="Zhu S.L."/>
            <person name="Zhao X."/>
            <person name="Deng C."/>
            <person name="Niu S.C."/>
            <person name="Huang J."/>
            <person name="Wang M."/>
            <person name="Liu G.H."/>
            <person name="Yang H.J."/>
            <person name="Xiao X.J."/>
            <person name="Hsiao Y.Y."/>
            <person name="Wu W.L."/>
            <person name="Chen Y.Y."/>
            <person name="Mitsuda N."/>
            <person name="Ohme-Takagi M."/>
            <person name="Luo Y.B."/>
            <person name="Van de Peer Y."/>
            <person name="Liu Z.J."/>
        </authorList>
    </citation>
    <scope>NUCLEOTIDE SEQUENCE [LARGE SCALE GENOMIC DNA]</scope>
    <source>
        <tissue evidence="2">The whole plant</tissue>
    </source>
</reference>
<dbReference type="EMBL" id="KZ503300">
    <property type="protein sequence ID" value="PKU66091.1"/>
    <property type="molecule type" value="Genomic_DNA"/>
</dbReference>